<dbReference type="SUPFAM" id="SSF48371">
    <property type="entry name" value="ARM repeat"/>
    <property type="match status" value="1"/>
</dbReference>
<dbReference type="Proteomes" id="UP000318626">
    <property type="component" value="Chromosome"/>
</dbReference>
<feature type="region of interest" description="Disordered" evidence="5">
    <location>
        <begin position="565"/>
        <end position="607"/>
    </location>
</feature>
<protein>
    <submittedName>
        <fullName evidence="6">Flagellar basal body P-ring protein</fullName>
    </submittedName>
</protein>
<evidence type="ECO:0000256" key="3">
    <source>
        <dbReference type="ARBA" id="ARBA00022729"/>
    </source>
</evidence>
<evidence type="ECO:0000256" key="1">
    <source>
        <dbReference type="ARBA" id="ARBA00002591"/>
    </source>
</evidence>
<sequence>MPRHGRSHTAYLFITLGLIIAGHALTSGCTAPWTSDSGSSMSYLNPWSDGDEKEEEPSHDWDKPRTVGDLTVPGGMNNAKIKGVTLVTGLHGTGSDPPPSAARDLLLNEMRILQVDQPQQWLASPHTALVMLEAVIPPGAREGDTIDVTVFAPPETDTTSLENGYSPSTRLTEMAFLGGRARKGNDIAMASGPIVLDSVIEGNNSKANMRRGRILGGAVMMEERPLGLGLIEGEVSIAASAAIGAAINGRFHMYREGTKQGVATPMTDKFITLDVHPRYKESISRYMRVIRFIPLSRSTEFRRRYIAECEAELLVESTAQAGALKLEAIGKEAVPSLMKGLNSENELVRFCSAESLAYMNDSACIEPLTEAARTNNGFRFRALQALGSFDDLDVIDSLEGLLHEESAEARYGAFDQLKKRSNQLPSIAGELLDNHVHLHHVRSASSPMVHFRLQDRPEIVVFGTEVRLNGDVAFVGQNGLTIRSSGHRKVKVTRFQADGGELEKECSSDLKEIIKALTEVECGYGEIVRNVFALRNEGYLTARVEVNAMPRPDRSYVRSEELIAKESDEQENFTDNFSQSSETAKTEESSEVTTYADGDDTLIPTFD</sequence>
<keyword evidence="7" id="KW-1185">Reference proteome</keyword>
<evidence type="ECO:0000256" key="4">
    <source>
        <dbReference type="ARBA" id="ARBA00023143"/>
    </source>
</evidence>
<dbReference type="GO" id="GO:0071973">
    <property type="term" value="P:bacterial-type flagellum-dependent cell motility"/>
    <property type="evidence" value="ECO:0007669"/>
    <property type="project" value="InterPro"/>
</dbReference>
<dbReference type="Gene3D" id="1.25.10.10">
    <property type="entry name" value="Leucine-rich Repeat Variant"/>
    <property type="match status" value="1"/>
</dbReference>
<feature type="compositionally biased region" description="Polar residues" evidence="5">
    <location>
        <begin position="34"/>
        <end position="45"/>
    </location>
</feature>
<evidence type="ECO:0000256" key="2">
    <source>
        <dbReference type="ARBA" id="ARBA00004117"/>
    </source>
</evidence>
<comment type="function">
    <text evidence="1">Assembles around the rod to form the L-ring and probably protects the motor/basal body from shearing forces during rotation.</text>
</comment>
<feature type="region of interest" description="Disordered" evidence="5">
    <location>
        <begin position="34"/>
        <end position="65"/>
    </location>
</feature>
<dbReference type="GO" id="GO:0005198">
    <property type="term" value="F:structural molecule activity"/>
    <property type="evidence" value="ECO:0007669"/>
    <property type="project" value="InterPro"/>
</dbReference>
<dbReference type="GO" id="GO:0009428">
    <property type="term" value="C:bacterial-type flagellum basal body, distal rod, P ring"/>
    <property type="evidence" value="ECO:0007669"/>
    <property type="project" value="InterPro"/>
</dbReference>
<feature type="compositionally biased region" description="Basic and acidic residues" evidence="5">
    <location>
        <begin position="56"/>
        <end position="65"/>
    </location>
</feature>
<dbReference type="GO" id="GO:0030288">
    <property type="term" value="C:outer membrane-bounded periplasmic space"/>
    <property type="evidence" value="ECO:0007669"/>
    <property type="project" value="InterPro"/>
</dbReference>
<dbReference type="Pfam" id="PF02119">
    <property type="entry name" value="FlgI"/>
    <property type="match status" value="1"/>
</dbReference>
<reference evidence="7" key="1">
    <citation type="submission" date="2019-02" db="EMBL/GenBank/DDBJ databases">
        <title>Deep-cultivation of Planctomycetes and their phenomic and genomic characterization uncovers novel biology.</title>
        <authorList>
            <person name="Wiegand S."/>
            <person name="Jogler M."/>
            <person name="Boedeker C."/>
            <person name="Pinto D."/>
            <person name="Vollmers J."/>
            <person name="Rivas-Marin E."/>
            <person name="Kohn T."/>
            <person name="Peeters S.H."/>
            <person name="Heuer A."/>
            <person name="Rast P."/>
            <person name="Oberbeckmann S."/>
            <person name="Bunk B."/>
            <person name="Jeske O."/>
            <person name="Meyerdierks A."/>
            <person name="Storesund J.E."/>
            <person name="Kallscheuer N."/>
            <person name="Luecker S."/>
            <person name="Lage O.M."/>
            <person name="Pohl T."/>
            <person name="Merkel B.J."/>
            <person name="Hornburger P."/>
            <person name="Mueller R.-W."/>
            <person name="Bruemmer F."/>
            <person name="Labrenz M."/>
            <person name="Spormann A.M."/>
            <person name="Op den Camp H."/>
            <person name="Overmann J."/>
            <person name="Amann R."/>
            <person name="Jetten M.S.M."/>
            <person name="Mascher T."/>
            <person name="Medema M.H."/>
            <person name="Devos D.P."/>
            <person name="Kaster A.-K."/>
            <person name="Ovreas L."/>
            <person name="Rohde M."/>
            <person name="Galperin M.Y."/>
            <person name="Jogler C."/>
        </authorList>
    </citation>
    <scope>NUCLEOTIDE SEQUENCE [LARGE SCALE GENOMIC DNA]</scope>
    <source>
        <strain evidence="7">Pan97</strain>
    </source>
</reference>
<evidence type="ECO:0000313" key="7">
    <source>
        <dbReference type="Proteomes" id="UP000318626"/>
    </source>
</evidence>
<evidence type="ECO:0000313" key="6">
    <source>
        <dbReference type="EMBL" id="QDU75327.1"/>
    </source>
</evidence>
<keyword evidence="4" id="KW-0975">Bacterial flagellum</keyword>
<proteinExistence type="predicted"/>
<gene>
    <name evidence="6" type="ORF">Pan97_23570</name>
</gene>
<organism evidence="6 7">
    <name type="scientific">Bremerella volcania</name>
    <dbReference type="NCBI Taxonomy" id="2527984"/>
    <lineage>
        <taxon>Bacteria</taxon>
        <taxon>Pseudomonadati</taxon>
        <taxon>Planctomycetota</taxon>
        <taxon>Planctomycetia</taxon>
        <taxon>Pirellulales</taxon>
        <taxon>Pirellulaceae</taxon>
        <taxon>Bremerella</taxon>
    </lineage>
</organism>
<keyword evidence="6" id="KW-0282">Flagellum</keyword>
<dbReference type="PRINTS" id="PR01010">
    <property type="entry name" value="FLGPRINGFLGI"/>
</dbReference>
<name>A0A518C7X1_9BACT</name>
<dbReference type="InterPro" id="IPR016024">
    <property type="entry name" value="ARM-type_fold"/>
</dbReference>
<keyword evidence="6" id="KW-0969">Cilium</keyword>
<keyword evidence="6" id="KW-0966">Cell projection</keyword>
<dbReference type="PANTHER" id="PTHR30381:SF0">
    <property type="entry name" value="FLAGELLAR P-RING PROTEIN"/>
    <property type="match status" value="1"/>
</dbReference>
<evidence type="ECO:0000256" key="5">
    <source>
        <dbReference type="SAM" id="MobiDB-lite"/>
    </source>
</evidence>
<dbReference type="EMBL" id="CP036289">
    <property type="protein sequence ID" value="QDU75327.1"/>
    <property type="molecule type" value="Genomic_DNA"/>
</dbReference>
<dbReference type="OrthoDB" id="232006at2"/>
<comment type="subcellular location">
    <subcellularLocation>
        <location evidence="2">Bacterial flagellum basal body</location>
    </subcellularLocation>
</comment>
<dbReference type="InterPro" id="IPR011989">
    <property type="entry name" value="ARM-like"/>
</dbReference>
<accession>A0A518C7X1</accession>
<keyword evidence="3" id="KW-0732">Signal</keyword>
<dbReference type="PROSITE" id="PS51257">
    <property type="entry name" value="PROKAR_LIPOPROTEIN"/>
    <property type="match status" value="1"/>
</dbReference>
<dbReference type="PANTHER" id="PTHR30381">
    <property type="entry name" value="FLAGELLAR P-RING PERIPLASMIC PROTEIN FLGI"/>
    <property type="match status" value="1"/>
</dbReference>
<dbReference type="Pfam" id="PF13646">
    <property type="entry name" value="HEAT_2"/>
    <property type="match status" value="1"/>
</dbReference>
<dbReference type="AlphaFoldDB" id="A0A518C7X1"/>
<dbReference type="KEGG" id="bvo:Pan97_23570"/>
<dbReference type="InterPro" id="IPR001782">
    <property type="entry name" value="Flag_FlgI"/>
</dbReference>